<keyword evidence="1" id="KW-0645">Protease</keyword>
<comment type="cofactor">
    <cofactor evidence="1">
        <name>Zn(2+)</name>
        <dbReference type="ChEBI" id="CHEBI:29105"/>
    </cofactor>
    <text evidence="1">Binds 1 zinc ion per subunit.</text>
</comment>
<keyword evidence="1" id="KW-0862">Zinc</keyword>
<evidence type="ECO:0000313" key="3">
    <source>
        <dbReference type="EMBL" id="KAL1800793.1"/>
    </source>
</evidence>
<reference evidence="3 4" key="1">
    <citation type="submission" date="2024-09" db="EMBL/GenBank/DDBJ databases">
        <title>T2T genomes of carrot and Alternaria dauci and their utility for understanding host-pathogen interaction during carrot leaf blight disease.</title>
        <authorList>
            <person name="Liu W."/>
            <person name="Xu S."/>
            <person name="Ou C."/>
            <person name="Liu X."/>
            <person name="Zhuang F."/>
            <person name="Deng X.W."/>
        </authorList>
    </citation>
    <scope>NUCLEOTIDE SEQUENCE [LARGE SCALE GENOMIC DNA]</scope>
    <source>
        <strain evidence="3 4">A2016</strain>
    </source>
</reference>
<dbReference type="Proteomes" id="UP001578633">
    <property type="component" value="Chromosome 1"/>
</dbReference>
<dbReference type="RefSeq" id="XP_069311377.1">
    <property type="nucleotide sequence ID" value="XM_069446393.1"/>
</dbReference>
<dbReference type="GeneID" id="96081457"/>
<dbReference type="InterPro" id="IPR001506">
    <property type="entry name" value="Peptidase_M12A"/>
</dbReference>
<comment type="caution">
    <text evidence="3">The sequence shown here is derived from an EMBL/GenBank/DDBJ whole genome shotgun (WGS) entry which is preliminary data.</text>
</comment>
<dbReference type="EMBL" id="JBHGVX010000001">
    <property type="protein sequence ID" value="KAL1800793.1"/>
    <property type="molecule type" value="Genomic_DNA"/>
</dbReference>
<dbReference type="PRINTS" id="PR00480">
    <property type="entry name" value="ASTACIN"/>
</dbReference>
<dbReference type="SMART" id="SM00235">
    <property type="entry name" value="ZnMc"/>
    <property type="match status" value="1"/>
</dbReference>
<sequence>MRSILLCFVALASAGVIRHKPGPNEIFSCSITLPNFGNGTKATSWAQYFDETQAHPGQNGQGATDIFAGPVGRAPVRWPRNAENKAVIPYCYRTEEVREASLPVVSSGIKTWMSYLGVAGKESGHAINFEEQLTSEGKPVYCTSDSKNPDDWNSALPHETLAIYWGGDEMGWSANVGLQPNQERPWANQLHIGDGECLHCILHEFGHVMGMVHEHQRSDRDTYIKVEYERISDFEECWERAKAKGDPKVTQSNICSNIRYALKYDCLCAHFSKGITGDLLPLFTLDYYDIGSVMHYPSSSGATTQCPNYGSEKSSNRCPIQVYIDYEDHSKGLTMLTPNLRPSDQDIKWVKHVYPYKAET</sequence>
<evidence type="ECO:0000313" key="4">
    <source>
        <dbReference type="Proteomes" id="UP001578633"/>
    </source>
</evidence>
<keyword evidence="4" id="KW-1185">Reference proteome</keyword>
<organism evidence="3 4">
    <name type="scientific">Alternaria dauci</name>
    <dbReference type="NCBI Taxonomy" id="48095"/>
    <lineage>
        <taxon>Eukaryota</taxon>
        <taxon>Fungi</taxon>
        <taxon>Dikarya</taxon>
        <taxon>Ascomycota</taxon>
        <taxon>Pezizomycotina</taxon>
        <taxon>Dothideomycetes</taxon>
        <taxon>Pleosporomycetidae</taxon>
        <taxon>Pleosporales</taxon>
        <taxon>Pleosporineae</taxon>
        <taxon>Pleosporaceae</taxon>
        <taxon>Alternaria</taxon>
        <taxon>Alternaria sect. Porri</taxon>
    </lineage>
</organism>
<protein>
    <recommendedName>
        <fullName evidence="1">Metalloendopeptidase</fullName>
        <ecNumber evidence="1">3.4.24.-</ecNumber>
    </recommendedName>
</protein>
<name>A0ABR3UWF7_9PLEO</name>
<accession>A0ABR3UWF7</accession>
<proteinExistence type="predicted"/>
<dbReference type="PANTHER" id="PTHR10127">
    <property type="entry name" value="DISCOIDIN, CUB, EGF, LAMININ , AND ZINC METALLOPROTEASE DOMAIN CONTAINING"/>
    <property type="match status" value="1"/>
</dbReference>
<dbReference type="EC" id="3.4.24.-" evidence="1"/>
<keyword evidence="1" id="KW-0378">Hydrolase</keyword>
<feature type="domain" description="Peptidase metallopeptidase" evidence="2">
    <location>
        <begin position="74"/>
        <end position="264"/>
    </location>
</feature>
<keyword evidence="1" id="KW-0479">Metal-binding</keyword>
<gene>
    <name evidence="3" type="ORF">ACET3X_001135</name>
</gene>
<evidence type="ECO:0000259" key="2">
    <source>
        <dbReference type="SMART" id="SM00235"/>
    </source>
</evidence>
<dbReference type="InterPro" id="IPR024079">
    <property type="entry name" value="MetalloPept_cat_dom_sf"/>
</dbReference>
<dbReference type="Pfam" id="PF01400">
    <property type="entry name" value="Astacin"/>
    <property type="match status" value="1"/>
</dbReference>
<dbReference type="SUPFAM" id="SSF55486">
    <property type="entry name" value="Metalloproteases ('zincins'), catalytic domain"/>
    <property type="match status" value="1"/>
</dbReference>
<dbReference type="Gene3D" id="3.40.390.10">
    <property type="entry name" value="Collagenase (Catalytic Domain)"/>
    <property type="match status" value="1"/>
</dbReference>
<evidence type="ECO:0000256" key="1">
    <source>
        <dbReference type="RuleBase" id="RU361183"/>
    </source>
</evidence>
<dbReference type="InterPro" id="IPR006026">
    <property type="entry name" value="Peptidase_Metallo"/>
</dbReference>
<dbReference type="PANTHER" id="PTHR10127:SF850">
    <property type="entry name" value="METALLOENDOPEPTIDASE"/>
    <property type="match status" value="1"/>
</dbReference>
<keyword evidence="1" id="KW-0482">Metalloprotease</keyword>